<protein>
    <submittedName>
        <fullName evidence="1">Uncharacterized protein</fullName>
    </submittedName>
</protein>
<comment type="caution">
    <text evidence="1">The sequence shown here is derived from an EMBL/GenBank/DDBJ whole genome shotgun (WGS) entry which is preliminary data.</text>
</comment>
<dbReference type="EMBL" id="MU128910">
    <property type="protein sequence ID" value="KAF9520843.1"/>
    <property type="molecule type" value="Genomic_DNA"/>
</dbReference>
<accession>A0A9P6BAN1</accession>
<evidence type="ECO:0000313" key="1">
    <source>
        <dbReference type="EMBL" id="KAF9520843.1"/>
    </source>
</evidence>
<sequence length="66" mass="6923">MCATTPSTDQIPSLDEVVEALVTLATRCSVCNQWIPTSGGTHVCPGASKSAPKNKKVNYFLLLGTA</sequence>
<proteinExistence type="predicted"/>
<evidence type="ECO:0000313" key="2">
    <source>
        <dbReference type="Proteomes" id="UP000886523"/>
    </source>
</evidence>
<dbReference type="Proteomes" id="UP000886523">
    <property type="component" value="Unassembled WGS sequence"/>
</dbReference>
<name>A0A9P6BAN1_9AGAM</name>
<reference evidence="1" key="1">
    <citation type="journal article" date="2020" name="Nat. Commun.">
        <title>Large-scale genome sequencing of mycorrhizal fungi provides insights into the early evolution of symbiotic traits.</title>
        <authorList>
            <person name="Miyauchi S."/>
            <person name="Kiss E."/>
            <person name="Kuo A."/>
            <person name="Drula E."/>
            <person name="Kohler A."/>
            <person name="Sanchez-Garcia M."/>
            <person name="Morin E."/>
            <person name="Andreopoulos B."/>
            <person name="Barry K.W."/>
            <person name="Bonito G."/>
            <person name="Buee M."/>
            <person name="Carver A."/>
            <person name="Chen C."/>
            <person name="Cichocki N."/>
            <person name="Clum A."/>
            <person name="Culley D."/>
            <person name="Crous P.W."/>
            <person name="Fauchery L."/>
            <person name="Girlanda M."/>
            <person name="Hayes R.D."/>
            <person name="Keri Z."/>
            <person name="LaButti K."/>
            <person name="Lipzen A."/>
            <person name="Lombard V."/>
            <person name="Magnuson J."/>
            <person name="Maillard F."/>
            <person name="Murat C."/>
            <person name="Nolan M."/>
            <person name="Ohm R.A."/>
            <person name="Pangilinan J."/>
            <person name="Pereira M.F."/>
            <person name="Perotto S."/>
            <person name="Peter M."/>
            <person name="Pfister S."/>
            <person name="Riley R."/>
            <person name="Sitrit Y."/>
            <person name="Stielow J.B."/>
            <person name="Szollosi G."/>
            <person name="Zifcakova L."/>
            <person name="Stursova M."/>
            <person name="Spatafora J.W."/>
            <person name="Tedersoo L."/>
            <person name="Vaario L.M."/>
            <person name="Yamada A."/>
            <person name="Yan M."/>
            <person name="Wang P."/>
            <person name="Xu J."/>
            <person name="Bruns T."/>
            <person name="Baldrian P."/>
            <person name="Vilgalys R."/>
            <person name="Dunand C."/>
            <person name="Henrissat B."/>
            <person name="Grigoriev I.V."/>
            <person name="Hibbett D."/>
            <person name="Nagy L.G."/>
            <person name="Martin F.M."/>
        </authorList>
    </citation>
    <scope>NUCLEOTIDE SEQUENCE</scope>
    <source>
        <strain evidence="1">UP504</strain>
    </source>
</reference>
<gene>
    <name evidence="1" type="ORF">BS47DRAFT_1335514</name>
</gene>
<dbReference type="OrthoDB" id="4366490at2759"/>
<organism evidence="1 2">
    <name type="scientific">Hydnum rufescens UP504</name>
    <dbReference type="NCBI Taxonomy" id="1448309"/>
    <lineage>
        <taxon>Eukaryota</taxon>
        <taxon>Fungi</taxon>
        <taxon>Dikarya</taxon>
        <taxon>Basidiomycota</taxon>
        <taxon>Agaricomycotina</taxon>
        <taxon>Agaricomycetes</taxon>
        <taxon>Cantharellales</taxon>
        <taxon>Hydnaceae</taxon>
        <taxon>Hydnum</taxon>
    </lineage>
</organism>
<dbReference type="AlphaFoldDB" id="A0A9P6BAN1"/>
<keyword evidence="2" id="KW-1185">Reference proteome</keyword>